<dbReference type="EMBL" id="JANJYJ010000003">
    <property type="protein sequence ID" value="KAK3224430.1"/>
    <property type="molecule type" value="Genomic_DNA"/>
</dbReference>
<evidence type="ECO:0000256" key="1">
    <source>
        <dbReference type="ARBA" id="ARBA00008668"/>
    </source>
</evidence>
<keyword evidence="3" id="KW-0442">Lipid degradation</keyword>
<keyword evidence="7" id="KW-1185">Reference proteome</keyword>
<dbReference type="Pfam" id="PF09348">
    <property type="entry name" value="DUF1990"/>
    <property type="match status" value="1"/>
</dbReference>
<keyword evidence="2" id="KW-0378">Hydrolase</keyword>
<protein>
    <recommendedName>
        <fullName evidence="5">DUF1990 domain-containing protein</fullName>
    </recommendedName>
</protein>
<comment type="caution">
    <text evidence="6">The sequence shown here is derived from an EMBL/GenBank/DDBJ whole genome shotgun (WGS) entry which is preliminary data.</text>
</comment>
<dbReference type="InterPro" id="IPR035669">
    <property type="entry name" value="SGNH_plant_lipase-like"/>
</dbReference>
<dbReference type="PANTHER" id="PTHR45648">
    <property type="entry name" value="GDSL LIPASE/ACYLHYDROLASE FAMILY PROTEIN (AFU_ORTHOLOGUE AFUA_4G14700)"/>
    <property type="match status" value="1"/>
</dbReference>
<gene>
    <name evidence="6" type="ORF">Dsin_011455</name>
</gene>
<evidence type="ECO:0000259" key="5">
    <source>
        <dbReference type="Pfam" id="PF09348"/>
    </source>
</evidence>
<evidence type="ECO:0000313" key="6">
    <source>
        <dbReference type="EMBL" id="KAK3224430.1"/>
    </source>
</evidence>
<dbReference type="Proteomes" id="UP001281410">
    <property type="component" value="Unassembled WGS sequence"/>
</dbReference>
<comment type="similarity">
    <text evidence="1">Belongs to the 'GDSL' lipolytic enzyme family.</text>
</comment>
<dbReference type="GO" id="GO:0016042">
    <property type="term" value="P:lipid catabolic process"/>
    <property type="evidence" value="ECO:0007669"/>
    <property type="project" value="UniProtKB-KW"/>
</dbReference>
<sequence>MLFLSWGRPSPQEQKACIDKSGGVFNYDSKYRGATAKSASSLKDDQELSKDGFALNHARFLVGSGLDTYEKGKTALKTWRHFGLDWAFVDPKTPIQNGEKFCVCVKEFLPWVMMPLQVVYVNESKRAKKTAASFGFGSGTLQGHLLAGEERFSIELDENNQVWYEILSLSKPAHFLSFIGYPYAQLRQKKNQFVYIFYGELVAIEASKLFEAPVFIFGDSTVDVGTNNFLLVRQEIKANFLYNGIDYPYSDPTGRFSNGYNIADQIVRLLGYKRSPPAFLYLLNHASSFKMKILQGVNFASGGSGILNGTGRGFNNSMSLGNQIQQFVTVHSNITELRGPEETADMLSKSLFLISAGSNDIFDYLLYNGSPSLPDFLTTINSTYHDHLKSLYDLGARKFGIISAPPIGCCPLLRTKNSSGGCFELANEYAQSFYYATEDILNQLSSELPGMTYSLGNLYEMTMVVIEDQYAFGFKNIDKACCGNGTSQCNQNASYCWNRDEYLFWDWVHPTQLASKLAALTLYGGATRFVTPMNFSQLAGVDV</sequence>
<dbReference type="PANTHER" id="PTHR45648:SF180">
    <property type="entry name" value="OS04G0561800 PROTEIN"/>
    <property type="match status" value="1"/>
</dbReference>
<evidence type="ECO:0000256" key="4">
    <source>
        <dbReference type="ARBA" id="ARBA00023098"/>
    </source>
</evidence>
<dbReference type="Pfam" id="PF00657">
    <property type="entry name" value="Lipase_GDSL"/>
    <property type="match status" value="1"/>
</dbReference>
<proteinExistence type="inferred from homology"/>
<dbReference type="InterPro" id="IPR018960">
    <property type="entry name" value="DUF1990"/>
</dbReference>
<evidence type="ECO:0000313" key="7">
    <source>
        <dbReference type="Proteomes" id="UP001281410"/>
    </source>
</evidence>
<dbReference type="Gene3D" id="3.40.50.1110">
    <property type="entry name" value="SGNH hydrolase"/>
    <property type="match status" value="1"/>
</dbReference>
<dbReference type="InterPro" id="IPR051058">
    <property type="entry name" value="GDSL_Est/Lipase"/>
</dbReference>
<dbReference type="CDD" id="cd01837">
    <property type="entry name" value="SGNH_plant_lipase_like"/>
    <property type="match status" value="1"/>
</dbReference>
<evidence type="ECO:0000256" key="2">
    <source>
        <dbReference type="ARBA" id="ARBA00022801"/>
    </source>
</evidence>
<organism evidence="6 7">
    <name type="scientific">Dipteronia sinensis</name>
    <dbReference type="NCBI Taxonomy" id="43782"/>
    <lineage>
        <taxon>Eukaryota</taxon>
        <taxon>Viridiplantae</taxon>
        <taxon>Streptophyta</taxon>
        <taxon>Embryophyta</taxon>
        <taxon>Tracheophyta</taxon>
        <taxon>Spermatophyta</taxon>
        <taxon>Magnoliopsida</taxon>
        <taxon>eudicotyledons</taxon>
        <taxon>Gunneridae</taxon>
        <taxon>Pentapetalae</taxon>
        <taxon>rosids</taxon>
        <taxon>malvids</taxon>
        <taxon>Sapindales</taxon>
        <taxon>Sapindaceae</taxon>
        <taxon>Hippocastanoideae</taxon>
        <taxon>Acereae</taxon>
        <taxon>Dipteronia</taxon>
    </lineage>
</organism>
<reference evidence="6" key="1">
    <citation type="journal article" date="2023" name="Plant J.">
        <title>Genome sequences and population genomics provide insights into the demographic history, inbreeding, and mutation load of two 'living fossil' tree species of Dipteronia.</title>
        <authorList>
            <person name="Feng Y."/>
            <person name="Comes H.P."/>
            <person name="Chen J."/>
            <person name="Zhu S."/>
            <person name="Lu R."/>
            <person name="Zhang X."/>
            <person name="Li P."/>
            <person name="Qiu J."/>
            <person name="Olsen K.M."/>
            <person name="Qiu Y."/>
        </authorList>
    </citation>
    <scope>NUCLEOTIDE SEQUENCE</scope>
    <source>
        <strain evidence="6">NBL</strain>
    </source>
</reference>
<feature type="domain" description="DUF1990" evidence="5">
    <location>
        <begin position="51"/>
        <end position="190"/>
    </location>
</feature>
<evidence type="ECO:0000256" key="3">
    <source>
        <dbReference type="ARBA" id="ARBA00022963"/>
    </source>
</evidence>
<name>A0AAE0AVC6_9ROSI</name>
<dbReference type="AlphaFoldDB" id="A0AAE0AVC6"/>
<dbReference type="GO" id="GO:0016788">
    <property type="term" value="F:hydrolase activity, acting on ester bonds"/>
    <property type="evidence" value="ECO:0007669"/>
    <property type="project" value="InterPro"/>
</dbReference>
<dbReference type="InterPro" id="IPR036514">
    <property type="entry name" value="SGNH_hydro_sf"/>
</dbReference>
<keyword evidence="4" id="KW-0443">Lipid metabolism</keyword>
<accession>A0AAE0AVC6</accession>
<dbReference type="InterPro" id="IPR001087">
    <property type="entry name" value="GDSL"/>
</dbReference>